<gene>
    <name evidence="2" type="ORF">LOC62_01G001050</name>
</gene>
<name>A0AAF1BF29_9TREE</name>
<evidence type="ECO:0000256" key="1">
    <source>
        <dbReference type="SAM" id="MobiDB-lite"/>
    </source>
</evidence>
<feature type="region of interest" description="Disordered" evidence="1">
    <location>
        <begin position="115"/>
        <end position="168"/>
    </location>
</feature>
<sequence>MALSSKLKKKEEKLLKVVYSVARKFELHVLREAEEGQLRDCRMTSSCYDKDGKKHSQDDLDNYIRTASQVFNIVVAETKVPLSVQVTARPIGGNVTEHVLKVAQEALDFLKTMKSQGADPTPADAAPTSAEDTQAPDATPPDTTTSPPDATTSSSPDPNPFSSPKETV</sequence>
<dbReference type="EMBL" id="CP086714">
    <property type="protein sequence ID" value="WOO77471.1"/>
    <property type="molecule type" value="Genomic_DNA"/>
</dbReference>
<accession>A0AAF1BF29</accession>
<evidence type="ECO:0000313" key="2">
    <source>
        <dbReference type="EMBL" id="WOO77471.1"/>
    </source>
</evidence>
<proteinExistence type="predicted"/>
<keyword evidence="3" id="KW-1185">Reference proteome</keyword>
<reference evidence="2" key="1">
    <citation type="submission" date="2023-10" db="EMBL/GenBank/DDBJ databases">
        <authorList>
            <person name="Noh H."/>
        </authorList>
    </citation>
    <scope>NUCLEOTIDE SEQUENCE</scope>
    <source>
        <strain evidence="2">DUCC4014</strain>
    </source>
</reference>
<organism evidence="2 3">
    <name type="scientific">Vanrija pseudolonga</name>
    <dbReference type="NCBI Taxonomy" id="143232"/>
    <lineage>
        <taxon>Eukaryota</taxon>
        <taxon>Fungi</taxon>
        <taxon>Dikarya</taxon>
        <taxon>Basidiomycota</taxon>
        <taxon>Agaricomycotina</taxon>
        <taxon>Tremellomycetes</taxon>
        <taxon>Trichosporonales</taxon>
        <taxon>Trichosporonaceae</taxon>
        <taxon>Vanrija</taxon>
    </lineage>
</organism>
<feature type="compositionally biased region" description="Low complexity" evidence="1">
    <location>
        <begin position="118"/>
        <end position="168"/>
    </location>
</feature>
<dbReference type="Proteomes" id="UP000827549">
    <property type="component" value="Chromosome 1"/>
</dbReference>
<dbReference type="RefSeq" id="XP_062623503.1">
    <property type="nucleotide sequence ID" value="XM_062767519.1"/>
</dbReference>
<dbReference type="GeneID" id="87804308"/>
<dbReference type="AlphaFoldDB" id="A0AAF1BF29"/>
<protein>
    <submittedName>
        <fullName evidence="2">Uncharacterized protein</fullName>
    </submittedName>
</protein>
<evidence type="ECO:0000313" key="3">
    <source>
        <dbReference type="Proteomes" id="UP000827549"/>
    </source>
</evidence>